<name>A0A4Y2LAH0_ARAVE</name>
<keyword evidence="1" id="KW-0812">Transmembrane</keyword>
<evidence type="ECO:0000256" key="1">
    <source>
        <dbReference type="SAM" id="Phobius"/>
    </source>
</evidence>
<keyword evidence="1" id="KW-1133">Transmembrane helix</keyword>
<dbReference type="EMBL" id="BGPR01005506">
    <property type="protein sequence ID" value="GBN10817.1"/>
    <property type="molecule type" value="Genomic_DNA"/>
</dbReference>
<sequence>MFYISKQLIVTSFGFFCLVNDYTLRVNLSNFIDAMVKNDLSSSSKPPKFGLPEFYCWNSLFVCVLLKIVIPFSGIFGLVDTYSMASDLPVAMVASLTTTFMLFKTTKIWIARILLFDMCIIERLFHFQGIFGLVDTYSMASESHRSYGCNG</sequence>
<reference evidence="2 3" key="1">
    <citation type="journal article" date="2019" name="Sci. Rep.">
        <title>Orb-weaving spider Araneus ventricosus genome elucidates the spidroin gene catalogue.</title>
        <authorList>
            <person name="Kono N."/>
            <person name="Nakamura H."/>
            <person name="Ohtoshi R."/>
            <person name="Moran D.A.P."/>
            <person name="Shinohara A."/>
            <person name="Yoshida Y."/>
            <person name="Fujiwara M."/>
            <person name="Mori M."/>
            <person name="Tomita M."/>
            <person name="Arakawa K."/>
        </authorList>
    </citation>
    <scope>NUCLEOTIDE SEQUENCE [LARGE SCALE GENOMIC DNA]</scope>
</reference>
<evidence type="ECO:0000313" key="3">
    <source>
        <dbReference type="Proteomes" id="UP000499080"/>
    </source>
</evidence>
<accession>A0A4Y2LAH0</accession>
<protein>
    <submittedName>
        <fullName evidence="2">Uncharacterized protein</fullName>
    </submittedName>
</protein>
<dbReference type="AlphaFoldDB" id="A0A4Y2LAH0"/>
<keyword evidence="1" id="KW-0472">Membrane</keyword>
<feature type="transmembrane region" description="Helical" evidence="1">
    <location>
        <begin position="54"/>
        <end position="76"/>
    </location>
</feature>
<organism evidence="2 3">
    <name type="scientific">Araneus ventricosus</name>
    <name type="common">Orbweaver spider</name>
    <name type="synonym">Epeira ventricosa</name>
    <dbReference type="NCBI Taxonomy" id="182803"/>
    <lineage>
        <taxon>Eukaryota</taxon>
        <taxon>Metazoa</taxon>
        <taxon>Ecdysozoa</taxon>
        <taxon>Arthropoda</taxon>
        <taxon>Chelicerata</taxon>
        <taxon>Arachnida</taxon>
        <taxon>Araneae</taxon>
        <taxon>Araneomorphae</taxon>
        <taxon>Entelegynae</taxon>
        <taxon>Araneoidea</taxon>
        <taxon>Araneidae</taxon>
        <taxon>Araneus</taxon>
    </lineage>
</organism>
<comment type="caution">
    <text evidence="2">The sequence shown here is derived from an EMBL/GenBank/DDBJ whole genome shotgun (WGS) entry which is preliminary data.</text>
</comment>
<gene>
    <name evidence="2" type="ORF">AVEN_239891_1</name>
</gene>
<evidence type="ECO:0000313" key="2">
    <source>
        <dbReference type="EMBL" id="GBN10817.1"/>
    </source>
</evidence>
<dbReference type="Proteomes" id="UP000499080">
    <property type="component" value="Unassembled WGS sequence"/>
</dbReference>
<proteinExistence type="predicted"/>
<keyword evidence="3" id="KW-1185">Reference proteome</keyword>